<feature type="compositionally biased region" description="Basic residues" evidence="1">
    <location>
        <begin position="361"/>
        <end position="374"/>
    </location>
</feature>
<evidence type="ECO:0000313" key="3">
    <source>
        <dbReference type="Proteomes" id="UP000669133"/>
    </source>
</evidence>
<feature type="region of interest" description="Disordered" evidence="1">
    <location>
        <begin position="1"/>
        <end position="20"/>
    </location>
</feature>
<gene>
    <name evidence="2" type="ORF">I9W82_005336</name>
</gene>
<protein>
    <submittedName>
        <fullName evidence="2">Uncharacterized protein</fullName>
    </submittedName>
</protein>
<evidence type="ECO:0000313" key="2">
    <source>
        <dbReference type="EMBL" id="KAG5417700.1"/>
    </source>
</evidence>
<sequence length="741" mass="83612">MSLKLPQAKSMSPPEPYDPLKYWRTERRKRIERAEEAERADRLRNLTPNTNVTTPNIHSTGLVSAFTNTSNHQPTSNDIHITTTTPIQNEKADPTKLAKCPDFDVQSERDRGGFKLCQEKRMEDARGNSGVGFKSSLRTNHRPAWKDECDSRRDMSYAAKGLKKEANGHYNPYHHPNDLTAVSPIEKTVSTPIPEITNSITAQIEPSVVKPKVEQPVMSPQVEERGYGQQAVAAAEQKKVGVAKWKNIFRRKKSNSEFTTGPGLPDASELNNRPVERARPYPSFNPYLSSPVVPVVPVVPVSPVVLPLRPILSVKSEKWKFKSTIQKWFGFSKRDPAGLTCLEQASAKDSRTLRQKERRKEYKRKRKAAKRLKSSKPAYGTVSANYVTYSAAAAGAAAGPTEIFSWPRSDGDVVMPKWKKFSLKAFNFGRKSKNVSKDYHGKNTYDIESAGNRVQHKKVRVANTKWWSFKKKPPVNAPNVHHFPVRNGRVCPDFGPYLAKVWVPNVPYDETTIAAELALLPCHGVFVPPPVVLSSKITLSAKLKQFKPTVKNWFSFGKRDPAGLTCLEHVSTKDSKSRKKEKKKEKKQRRKAAKKLASCVHANGVPNAATGNLENVVNRIENVTNVTPNAKEPLNLYPTNWNLYRDGWKPYDDWDQGYRDGLAQAKHEKDGHSCILKRYPDGYNVYEDGLEPYRNWKQGYDAGLVMAEHVFDDSDSRVELNPRNPSALHCPESDVESEFQF</sequence>
<reference evidence="2 3" key="1">
    <citation type="submission" date="2020-12" db="EMBL/GenBank/DDBJ databases">
        <title>Effect of drift, selection, and recombination on the evolution of hybrid genomes in Candida yeast pathogens.</title>
        <authorList>
            <person name="Mixao V."/>
            <person name="Ksiezopolska E."/>
            <person name="Saus E."/>
            <person name="Boekhout T."/>
            <person name="Gacser A."/>
            <person name="Gabaldon T."/>
        </authorList>
    </citation>
    <scope>NUCLEOTIDE SEQUENCE [LARGE SCALE GENOMIC DNA]</scope>
    <source>
        <strain evidence="2 3">BP57</strain>
    </source>
</reference>
<dbReference type="AlphaFoldDB" id="A0A8H7Z9I1"/>
<dbReference type="Proteomes" id="UP000669133">
    <property type="component" value="Unassembled WGS sequence"/>
</dbReference>
<name>A0A8H7Z9I1_9ASCO</name>
<dbReference type="EMBL" id="JAEOAQ010000007">
    <property type="protein sequence ID" value="KAG5417700.1"/>
    <property type="molecule type" value="Genomic_DNA"/>
</dbReference>
<feature type="compositionally biased region" description="Basic residues" evidence="1">
    <location>
        <begin position="576"/>
        <end position="593"/>
    </location>
</feature>
<feature type="compositionally biased region" description="Basic and acidic residues" evidence="1">
    <location>
        <begin position="348"/>
        <end position="360"/>
    </location>
</feature>
<organism evidence="2 3">
    <name type="scientific">Candida metapsilosis</name>
    <dbReference type="NCBI Taxonomy" id="273372"/>
    <lineage>
        <taxon>Eukaryota</taxon>
        <taxon>Fungi</taxon>
        <taxon>Dikarya</taxon>
        <taxon>Ascomycota</taxon>
        <taxon>Saccharomycotina</taxon>
        <taxon>Pichiomycetes</taxon>
        <taxon>Debaryomycetaceae</taxon>
        <taxon>Candida/Lodderomyces clade</taxon>
        <taxon>Candida</taxon>
    </lineage>
</organism>
<feature type="region of interest" description="Disordered" evidence="1">
    <location>
        <begin position="722"/>
        <end position="741"/>
    </location>
</feature>
<keyword evidence="3" id="KW-1185">Reference proteome</keyword>
<accession>A0A8H7Z9I1</accession>
<dbReference type="GeneID" id="93653965"/>
<dbReference type="RefSeq" id="XP_067546816.1">
    <property type="nucleotide sequence ID" value="XM_067694502.1"/>
</dbReference>
<comment type="caution">
    <text evidence="2">The sequence shown here is derived from an EMBL/GenBank/DDBJ whole genome shotgun (WGS) entry which is preliminary data.</text>
</comment>
<feature type="region of interest" description="Disordered" evidence="1">
    <location>
        <begin position="348"/>
        <end position="374"/>
    </location>
</feature>
<feature type="compositionally biased region" description="Basic and acidic residues" evidence="1">
    <location>
        <begin position="34"/>
        <end position="44"/>
    </location>
</feature>
<feature type="compositionally biased region" description="Low complexity" evidence="1">
    <location>
        <begin position="45"/>
        <end position="56"/>
    </location>
</feature>
<feature type="region of interest" description="Disordered" evidence="1">
    <location>
        <begin position="34"/>
        <end position="57"/>
    </location>
</feature>
<proteinExistence type="predicted"/>
<evidence type="ECO:0000256" key="1">
    <source>
        <dbReference type="SAM" id="MobiDB-lite"/>
    </source>
</evidence>
<feature type="region of interest" description="Disordered" evidence="1">
    <location>
        <begin position="571"/>
        <end position="593"/>
    </location>
</feature>